<proteinExistence type="predicted"/>
<sequence>MLTSGNIFFLFSHVSFFDGIKACFFRAEQSPRRSLGNVVQRGELSAILTIILDKLVKLFIVNKSVPFIVYLELFV</sequence>
<dbReference type="AlphaFoldDB" id="A0A3M7PXI0"/>
<dbReference type="EMBL" id="REGN01008406">
    <property type="protein sequence ID" value="RNA03654.1"/>
    <property type="molecule type" value="Genomic_DNA"/>
</dbReference>
<dbReference type="Proteomes" id="UP000276133">
    <property type="component" value="Unassembled WGS sequence"/>
</dbReference>
<keyword evidence="2" id="KW-1185">Reference proteome</keyword>
<organism evidence="1 2">
    <name type="scientific">Brachionus plicatilis</name>
    <name type="common">Marine rotifer</name>
    <name type="synonym">Brachionus muelleri</name>
    <dbReference type="NCBI Taxonomy" id="10195"/>
    <lineage>
        <taxon>Eukaryota</taxon>
        <taxon>Metazoa</taxon>
        <taxon>Spiralia</taxon>
        <taxon>Gnathifera</taxon>
        <taxon>Rotifera</taxon>
        <taxon>Eurotatoria</taxon>
        <taxon>Monogononta</taxon>
        <taxon>Pseudotrocha</taxon>
        <taxon>Ploima</taxon>
        <taxon>Brachionidae</taxon>
        <taxon>Brachionus</taxon>
    </lineage>
</organism>
<gene>
    <name evidence="1" type="ORF">BpHYR1_031545</name>
</gene>
<evidence type="ECO:0000313" key="1">
    <source>
        <dbReference type="EMBL" id="RNA03654.1"/>
    </source>
</evidence>
<name>A0A3M7PXI0_BRAPC</name>
<reference evidence="1 2" key="1">
    <citation type="journal article" date="2018" name="Sci. Rep.">
        <title>Genomic signatures of local adaptation to the degree of environmental predictability in rotifers.</title>
        <authorList>
            <person name="Franch-Gras L."/>
            <person name="Hahn C."/>
            <person name="Garcia-Roger E.M."/>
            <person name="Carmona M.J."/>
            <person name="Serra M."/>
            <person name="Gomez A."/>
        </authorList>
    </citation>
    <scope>NUCLEOTIDE SEQUENCE [LARGE SCALE GENOMIC DNA]</scope>
    <source>
        <strain evidence="1">HYR1</strain>
    </source>
</reference>
<accession>A0A3M7PXI0</accession>
<evidence type="ECO:0000313" key="2">
    <source>
        <dbReference type="Proteomes" id="UP000276133"/>
    </source>
</evidence>
<comment type="caution">
    <text evidence="1">The sequence shown here is derived from an EMBL/GenBank/DDBJ whole genome shotgun (WGS) entry which is preliminary data.</text>
</comment>
<protein>
    <submittedName>
        <fullName evidence="1">Uncharacterized protein</fullName>
    </submittedName>
</protein>